<feature type="modified residue" description="4-aspartylphosphate" evidence="4">
    <location>
        <position position="670"/>
    </location>
</feature>
<feature type="region of interest" description="Disordered" evidence="5">
    <location>
        <begin position="1"/>
        <end position="33"/>
    </location>
</feature>
<proteinExistence type="predicted"/>
<evidence type="ECO:0000256" key="3">
    <source>
        <dbReference type="ARBA" id="ARBA00022553"/>
    </source>
</evidence>
<dbReference type="SMART" id="SM00387">
    <property type="entry name" value="HATPase_c"/>
    <property type="match status" value="1"/>
</dbReference>
<dbReference type="InterPro" id="IPR036890">
    <property type="entry name" value="HATPase_C_sf"/>
</dbReference>
<dbReference type="Gene3D" id="3.40.50.2300">
    <property type="match status" value="1"/>
</dbReference>
<comment type="catalytic activity">
    <reaction evidence="1">
        <text>ATP + protein L-histidine = ADP + protein N-phospho-L-histidine.</text>
        <dbReference type="EC" id="2.7.13.3"/>
    </reaction>
</comment>
<accession>A0AAW9Q513</accession>
<feature type="transmembrane region" description="Helical" evidence="6">
    <location>
        <begin position="318"/>
        <end position="341"/>
    </location>
</feature>
<organism evidence="9 10">
    <name type="scientific">Aquincola agrisoli</name>
    <dbReference type="NCBI Taxonomy" id="3119538"/>
    <lineage>
        <taxon>Bacteria</taxon>
        <taxon>Pseudomonadati</taxon>
        <taxon>Pseudomonadota</taxon>
        <taxon>Betaproteobacteria</taxon>
        <taxon>Burkholderiales</taxon>
        <taxon>Sphaerotilaceae</taxon>
        <taxon>Aquincola</taxon>
    </lineage>
</organism>
<evidence type="ECO:0000259" key="8">
    <source>
        <dbReference type="PROSITE" id="PS50110"/>
    </source>
</evidence>
<dbReference type="EC" id="2.7.13.3" evidence="2"/>
<dbReference type="PROSITE" id="PS50110">
    <property type="entry name" value="RESPONSE_REGULATORY"/>
    <property type="match status" value="1"/>
</dbReference>
<dbReference type="SMART" id="SM00448">
    <property type="entry name" value="REC"/>
    <property type="match status" value="1"/>
</dbReference>
<dbReference type="PANTHER" id="PTHR43065">
    <property type="entry name" value="SENSOR HISTIDINE KINASE"/>
    <property type="match status" value="1"/>
</dbReference>
<keyword evidence="6" id="KW-0812">Transmembrane</keyword>
<dbReference type="CDD" id="cd00082">
    <property type="entry name" value="HisKA"/>
    <property type="match status" value="1"/>
</dbReference>
<evidence type="ECO:0000313" key="9">
    <source>
        <dbReference type="EMBL" id="MEF7612576.1"/>
    </source>
</evidence>
<evidence type="ECO:0000259" key="7">
    <source>
        <dbReference type="PROSITE" id="PS50109"/>
    </source>
</evidence>
<dbReference type="SUPFAM" id="SSF55874">
    <property type="entry name" value="ATPase domain of HSP90 chaperone/DNA topoisomerase II/histidine kinase"/>
    <property type="match status" value="1"/>
</dbReference>
<evidence type="ECO:0000256" key="6">
    <source>
        <dbReference type="SAM" id="Phobius"/>
    </source>
</evidence>
<dbReference type="PANTHER" id="PTHR43065:SF49">
    <property type="entry name" value="HISTIDINE KINASE"/>
    <property type="match status" value="1"/>
</dbReference>
<dbReference type="Gene3D" id="3.30.565.10">
    <property type="entry name" value="Histidine kinase-like ATPase, C-terminal domain"/>
    <property type="match status" value="1"/>
</dbReference>
<dbReference type="RefSeq" id="WP_332287472.1">
    <property type="nucleotide sequence ID" value="NZ_JAZIBG010000008.1"/>
</dbReference>
<dbReference type="CDD" id="cd12914">
    <property type="entry name" value="PDC1_DGC_like"/>
    <property type="match status" value="1"/>
</dbReference>
<evidence type="ECO:0000256" key="1">
    <source>
        <dbReference type="ARBA" id="ARBA00000085"/>
    </source>
</evidence>
<keyword evidence="3 4" id="KW-0597">Phosphoprotein</keyword>
<dbReference type="InterPro" id="IPR003594">
    <property type="entry name" value="HATPase_dom"/>
</dbReference>
<dbReference type="PRINTS" id="PR00344">
    <property type="entry name" value="BCTRLSENSOR"/>
</dbReference>
<dbReference type="InterPro" id="IPR011006">
    <property type="entry name" value="CheY-like_superfamily"/>
</dbReference>
<dbReference type="CDD" id="cd12915">
    <property type="entry name" value="PDC2_DGC_like"/>
    <property type="match status" value="1"/>
</dbReference>
<dbReference type="EMBL" id="JAZIBG010000008">
    <property type="protein sequence ID" value="MEF7612576.1"/>
    <property type="molecule type" value="Genomic_DNA"/>
</dbReference>
<feature type="transmembrane region" description="Helical" evidence="6">
    <location>
        <begin position="42"/>
        <end position="66"/>
    </location>
</feature>
<keyword evidence="10" id="KW-1185">Reference proteome</keyword>
<evidence type="ECO:0000256" key="5">
    <source>
        <dbReference type="SAM" id="MobiDB-lite"/>
    </source>
</evidence>
<evidence type="ECO:0000313" key="10">
    <source>
        <dbReference type="Proteomes" id="UP001336250"/>
    </source>
</evidence>
<sequence>MAVETTSLQAQRPYGATREPPAPGADAPGPAPGRADTPLVRWLRTVLLAAVIVPGAAFVGMAGWALERARTDAEDTTARASQMALSHVQRTFAVAEEIGRRAAAATAGDDDEVRADEAALHQRLNDIVAGVPALVNLNVWDAAGRAVARSDQRIDPGASAGDRTYFTEMQDRSIDVGISEVIVGRQTGRELFNVTLRRPSPDGSFRGVVAVSLAPSYFRSYYESIAADDPRLASFALIKTDGSILARWPPAEAGRQRVAPGAQTLARIQAGEDAGVLVTRVGTGREARLLSFRRVPGYPVYVVAGFSRDAMFADWLRLLWLLAAVLLPVSAGLAGVAWVAIRKTRLEHEASAALREESRRRFQAEQAVMEAQKLETLAVLTGGVAHDFNNLLAIVQTNLHVHRRKHPALAEAPQLQAMARAIRAGVRLTRQLLSFSRKQALKPETIRLQAWLPHAAELLQSTLGRAVQAEFKVDADTASIHVDAGELELALINLALNARHAMPKGGTFRVSAFNDEAHPIAGRPAVNLCVQDDGAGIPADILPRVVEPFFTTRERGAGSGLGLSQVHGFCVQAGGRLDIDSTVGAGTRVCMRLPAVPPADAAPHVEELQAPVAQALRGSVLLVEDNEDVASSTQAMLTDAGLSVARARSAQAALDYLAQAPAPPDLVLSDIAMPGALNGIGLAFRLREERPDLPVLLTTGYAEQLSLAVSGGFEVLPKPTAPEDLLRRIQRILQP</sequence>
<dbReference type="InterPro" id="IPR004358">
    <property type="entry name" value="Sig_transdc_His_kin-like_C"/>
</dbReference>
<dbReference type="SMART" id="SM00388">
    <property type="entry name" value="HisKA"/>
    <property type="match status" value="1"/>
</dbReference>
<dbReference type="Proteomes" id="UP001336250">
    <property type="component" value="Unassembled WGS sequence"/>
</dbReference>
<name>A0AAW9Q513_9BURK</name>
<dbReference type="Gene3D" id="3.30.450.20">
    <property type="entry name" value="PAS domain"/>
    <property type="match status" value="2"/>
</dbReference>
<dbReference type="InterPro" id="IPR001789">
    <property type="entry name" value="Sig_transdc_resp-reg_receiver"/>
</dbReference>
<dbReference type="InterPro" id="IPR005467">
    <property type="entry name" value="His_kinase_dom"/>
</dbReference>
<dbReference type="Gene3D" id="1.10.287.130">
    <property type="match status" value="1"/>
</dbReference>
<evidence type="ECO:0000256" key="2">
    <source>
        <dbReference type="ARBA" id="ARBA00012438"/>
    </source>
</evidence>
<dbReference type="SUPFAM" id="SSF52172">
    <property type="entry name" value="CheY-like"/>
    <property type="match status" value="1"/>
</dbReference>
<keyword evidence="6" id="KW-1133">Transmembrane helix</keyword>
<reference evidence="9 10" key="1">
    <citation type="submission" date="2024-02" db="EMBL/GenBank/DDBJ databases">
        <title>Genome sequence of Aquincola sp. MAHUQ-54.</title>
        <authorList>
            <person name="Huq M.A."/>
        </authorList>
    </citation>
    <scope>NUCLEOTIDE SEQUENCE [LARGE SCALE GENOMIC DNA]</scope>
    <source>
        <strain evidence="9 10">MAHUQ-54</strain>
    </source>
</reference>
<dbReference type="Pfam" id="PF02518">
    <property type="entry name" value="HATPase_c"/>
    <property type="match status" value="1"/>
</dbReference>
<dbReference type="GO" id="GO:0000155">
    <property type="term" value="F:phosphorelay sensor kinase activity"/>
    <property type="evidence" value="ECO:0007669"/>
    <property type="project" value="InterPro"/>
</dbReference>
<dbReference type="PROSITE" id="PS50109">
    <property type="entry name" value="HIS_KIN"/>
    <property type="match status" value="1"/>
</dbReference>
<feature type="compositionally biased region" description="Polar residues" evidence="5">
    <location>
        <begin position="1"/>
        <end position="10"/>
    </location>
</feature>
<gene>
    <name evidence="9" type="ORF">V4F39_01555</name>
</gene>
<protein>
    <recommendedName>
        <fullName evidence="2">histidine kinase</fullName>
        <ecNumber evidence="2">2.7.13.3</ecNumber>
    </recommendedName>
</protein>
<dbReference type="AlphaFoldDB" id="A0AAW9Q513"/>
<dbReference type="InterPro" id="IPR003661">
    <property type="entry name" value="HisK_dim/P_dom"/>
</dbReference>
<dbReference type="Pfam" id="PF00072">
    <property type="entry name" value="Response_reg"/>
    <property type="match status" value="1"/>
</dbReference>
<feature type="domain" description="Histidine kinase" evidence="7">
    <location>
        <begin position="383"/>
        <end position="597"/>
    </location>
</feature>
<feature type="compositionally biased region" description="Low complexity" evidence="5">
    <location>
        <begin position="24"/>
        <end position="33"/>
    </location>
</feature>
<evidence type="ECO:0000256" key="4">
    <source>
        <dbReference type="PROSITE-ProRule" id="PRU00169"/>
    </source>
</evidence>
<comment type="caution">
    <text evidence="9">The sequence shown here is derived from an EMBL/GenBank/DDBJ whole genome shotgun (WGS) entry which is preliminary data.</text>
</comment>
<keyword evidence="6" id="KW-0472">Membrane</keyword>
<feature type="domain" description="Response regulatory" evidence="8">
    <location>
        <begin position="619"/>
        <end position="733"/>
    </location>
</feature>